<dbReference type="InterPro" id="IPR044713">
    <property type="entry name" value="DNJA1/2-like"/>
</dbReference>
<keyword evidence="2" id="KW-0677">Repeat</keyword>
<dbReference type="InterPro" id="IPR001623">
    <property type="entry name" value="DnaJ_domain"/>
</dbReference>
<evidence type="ECO:0000256" key="5">
    <source>
        <dbReference type="SAM" id="MobiDB-lite"/>
    </source>
</evidence>
<dbReference type="InterPro" id="IPR018253">
    <property type="entry name" value="DnaJ_domain_CS"/>
</dbReference>
<feature type="compositionally biased region" description="Gly residues" evidence="5">
    <location>
        <begin position="111"/>
        <end position="121"/>
    </location>
</feature>
<comment type="caution">
    <text evidence="7">The sequence shown here is derived from an EMBL/GenBank/DDBJ whole genome shotgun (WGS) entry which is preliminary data.</text>
</comment>
<dbReference type="SMART" id="SM00271">
    <property type="entry name" value="DnaJ"/>
    <property type="match status" value="1"/>
</dbReference>
<sequence length="330" mass="35767">MFFGGFPGMDGPGGKSGGRGNSKPADTTKFYKLLEVDKSASDAEIKKAYRKLAVKHHPDKGGDPETFKEITRAYEVLSDSEKRAKYDKFGEEGLEGGGGGGDPSDIFDAFFGGGGRRGGGGGKKRQKTKDVVQPLKVTLEQLYAGTTKKMAITRSVIDKKKGVTECRSCDGRGVKVEVVRMGPMIQQMQSTCGACGGQGRSFSTIKEREVLEVVVQKGSTDGHKIPFREMADEHPDADTGDVVFVCQQQEHPVFKRKGADLFVEKRISLVEALCGFSLDITHLDGRKLLVKTAPGEIVRPMDAGFDPLAEGEAKKEWEVFEDSDCPTSTT</sequence>
<dbReference type="Gene3D" id="2.10.230.10">
    <property type="entry name" value="Heat shock protein DnaJ, cysteine-rich domain"/>
    <property type="match status" value="1"/>
</dbReference>
<evidence type="ECO:0000313" key="8">
    <source>
        <dbReference type="Proteomes" id="UP001189429"/>
    </source>
</evidence>
<dbReference type="CDD" id="cd06257">
    <property type="entry name" value="DnaJ"/>
    <property type="match status" value="1"/>
</dbReference>
<dbReference type="Gene3D" id="2.60.260.20">
    <property type="entry name" value="Urease metallochaperone UreE, N-terminal domain"/>
    <property type="match status" value="2"/>
</dbReference>
<organism evidence="7 8">
    <name type="scientific">Prorocentrum cordatum</name>
    <dbReference type="NCBI Taxonomy" id="2364126"/>
    <lineage>
        <taxon>Eukaryota</taxon>
        <taxon>Sar</taxon>
        <taxon>Alveolata</taxon>
        <taxon>Dinophyceae</taxon>
        <taxon>Prorocentrales</taxon>
        <taxon>Prorocentraceae</taxon>
        <taxon>Prorocentrum</taxon>
    </lineage>
</organism>
<feature type="region of interest" description="Disordered" evidence="5">
    <location>
        <begin position="93"/>
        <end position="129"/>
    </location>
</feature>
<dbReference type="Pfam" id="PF01556">
    <property type="entry name" value="DnaJ_C"/>
    <property type="match status" value="1"/>
</dbReference>
<evidence type="ECO:0000256" key="1">
    <source>
        <dbReference type="ARBA" id="ARBA00022723"/>
    </source>
</evidence>
<dbReference type="Pfam" id="PF00226">
    <property type="entry name" value="DnaJ"/>
    <property type="match status" value="1"/>
</dbReference>
<dbReference type="CDD" id="cd10719">
    <property type="entry name" value="DnaJ_zf"/>
    <property type="match status" value="1"/>
</dbReference>
<proteinExistence type="predicted"/>
<evidence type="ECO:0000259" key="6">
    <source>
        <dbReference type="PROSITE" id="PS50076"/>
    </source>
</evidence>
<dbReference type="SUPFAM" id="SSF49493">
    <property type="entry name" value="HSP40/DnaJ peptide-binding domain"/>
    <property type="match status" value="2"/>
</dbReference>
<dbReference type="CDD" id="cd10747">
    <property type="entry name" value="DnaJ_C"/>
    <property type="match status" value="1"/>
</dbReference>
<feature type="domain" description="J" evidence="6">
    <location>
        <begin position="29"/>
        <end position="90"/>
    </location>
</feature>
<gene>
    <name evidence="7" type="ORF">PCOR1329_LOCUS73020</name>
</gene>
<dbReference type="Proteomes" id="UP001189429">
    <property type="component" value="Unassembled WGS sequence"/>
</dbReference>
<dbReference type="InterPro" id="IPR002939">
    <property type="entry name" value="DnaJ_C"/>
</dbReference>
<dbReference type="PROSITE" id="PS50076">
    <property type="entry name" value="DNAJ_2"/>
    <property type="match status" value="1"/>
</dbReference>
<dbReference type="SUPFAM" id="SSF57938">
    <property type="entry name" value="DnaJ/Hsp40 cysteine-rich domain"/>
    <property type="match status" value="1"/>
</dbReference>
<evidence type="ECO:0000256" key="3">
    <source>
        <dbReference type="ARBA" id="ARBA00022771"/>
    </source>
</evidence>
<accession>A0ABN9X381</accession>
<keyword evidence="4" id="KW-0862">Zinc</keyword>
<dbReference type="Pfam" id="PF00684">
    <property type="entry name" value="DnaJ_CXXCXGXG"/>
    <property type="match status" value="1"/>
</dbReference>
<evidence type="ECO:0000256" key="4">
    <source>
        <dbReference type="ARBA" id="ARBA00022833"/>
    </source>
</evidence>
<dbReference type="EMBL" id="CAUYUJ010019804">
    <property type="protein sequence ID" value="CAK0893773.1"/>
    <property type="molecule type" value="Genomic_DNA"/>
</dbReference>
<dbReference type="PROSITE" id="PS00636">
    <property type="entry name" value="DNAJ_1"/>
    <property type="match status" value="1"/>
</dbReference>
<feature type="compositionally biased region" description="Gly residues" evidence="5">
    <location>
        <begin position="1"/>
        <end position="20"/>
    </location>
</feature>
<dbReference type="InterPro" id="IPR008971">
    <property type="entry name" value="HSP40/DnaJ_pept-bd"/>
</dbReference>
<dbReference type="Gene3D" id="1.10.287.110">
    <property type="entry name" value="DnaJ domain"/>
    <property type="match status" value="1"/>
</dbReference>
<name>A0ABN9X381_9DINO</name>
<reference evidence="7" key="1">
    <citation type="submission" date="2023-10" db="EMBL/GenBank/DDBJ databases">
        <authorList>
            <person name="Chen Y."/>
            <person name="Shah S."/>
            <person name="Dougan E. K."/>
            <person name="Thang M."/>
            <person name="Chan C."/>
        </authorList>
    </citation>
    <scope>NUCLEOTIDE SEQUENCE [LARGE SCALE GENOMIC DNA]</scope>
</reference>
<feature type="region of interest" description="Disordered" evidence="5">
    <location>
        <begin position="1"/>
        <end position="26"/>
    </location>
</feature>
<protein>
    <recommendedName>
        <fullName evidence="6">J domain-containing protein</fullName>
    </recommendedName>
</protein>
<dbReference type="InterPro" id="IPR001305">
    <property type="entry name" value="HSP_DnaJ_Cys-rich_dom"/>
</dbReference>
<dbReference type="SUPFAM" id="SSF46565">
    <property type="entry name" value="Chaperone J-domain"/>
    <property type="match status" value="1"/>
</dbReference>
<evidence type="ECO:0000313" key="7">
    <source>
        <dbReference type="EMBL" id="CAK0893773.1"/>
    </source>
</evidence>
<dbReference type="InterPro" id="IPR036869">
    <property type="entry name" value="J_dom_sf"/>
</dbReference>
<dbReference type="PANTHER" id="PTHR43888">
    <property type="entry name" value="DNAJ-LIKE-2, ISOFORM A-RELATED"/>
    <property type="match status" value="1"/>
</dbReference>
<evidence type="ECO:0000256" key="2">
    <source>
        <dbReference type="ARBA" id="ARBA00022737"/>
    </source>
</evidence>
<dbReference type="PRINTS" id="PR00625">
    <property type="entry name" value="JDOMAIN"/>
</dbReference>
<keyword evidence="3" id="KW-0863">Zinc-finger</keyword>
<dbReference type="InterPro" id="IPR036410">
    <property type="entry name" value="HSP_DnaJ_Cys-rich_dom_sf"/>
</dbReference>
<keyword evidence="1" id="KW-0479">Metal-binding</keyword>
<keyword evidence="8" id="KW-1185">Reference proteome</keyword>